<gene>
    <name evidence="1" type="ORF">METZ01_LOCUS453965</name>
</gene>
<proteinExistence type="predicted"/>
<dbReference type="GO" id="GO:0030638">
    <property type="term" value="P:polyketide metabolic process"/>
    <property type="evidence" value="ECO:0007669"/>
    <property type="project" value="InterPro"/>
</dbReference>
<dbReference type="Pfam" id="PF07366">
    <property type="entry name" value="SnoaL"/>
    <property type="match status" value="1"/>
</dbReference>
<organism evidence="1">
    <name type="scientific">marine metagenome</name>
    <dbReference type="NCBI Taxonomy" id="408172"/>
    <lineage>
        <taxon>unclassified sequences</taxon>
        <taxon>metagenomes</taxon>
        <taxon>ecological metagenomes</taxon>
    </lineage>
</organism>
<dbReference type="AlphaFoldDB" id="A0A383A0A0"/>
<name>A0A383A0A0_9ZZZZ</name>
<dbReference type="EMBL" id="UINC01188073">
    <property type="protein sequence ID" value="SVE01111.1"/>
    <property type="molecule type" value="Genomic_DNA"/>
</dbReference>
<evidence type="ECO:0000313" key="1">
    <source>
        <dbReference type="EMBL" id="SVE01111.1"/>
    </source>
</evidence>
<dbReference type="InterPro" id="IPR032710">
    <property type="entry name" value="NTF2-like_dom_sf"/>
</dbReference>
<dbReference type="InterPro" id="IPR009959">
    <property type="entry name" value="Cyclase_SnoaL-like"/>
</dbReference>
<dbReference type="SUPFAM" id="SSF54427">
    <property type="entry name" value="NTF2-like"/>
    <property type="match status" value="1"/>
</dbReference>
<reference evidence="1" key="1">
    <citation type="submission" date="2018-05" db="EMBL/GenBank/DDBJ databases">
        <authorList>
            <person name="Lanie J.A."/>
            <person name="Ng W.-L."/>
            <person name="Kazmierczak K.M."/>
            <person name="Andrzejewski T.M."/>
            <person name="Davidsen T.M."/>
            <person name="Wayne K.J."/>
            <person name="Tettelin H."/>
            <person name="Glass J.I."/>
            <person name="Rusch D."/>
            <person name="Podicherti R."/>
            <person name="Tsui H.-C.T."/>
            <person name="Winkler M.E."/>
        </authorList>
    </citation>
    <scope>NUCLEOTIDE SEQUENCE</scope>
</reference>
<accession>A0A383A0A0</accession>
<dbReference type="Gene3D" id="3.10.450.50">
    <property type="match status" value="1"/>
</dbReference>
<sequence length="115" mass="12677">MYAEDCVSVDPDGTTYEGRAANLENDQKWGSMMSDFNFNYANTVESGNPTVVEMEITATMTGEMSMPDGSSIPPSGKTHTFKACMIVDWNNGQIKKQRIYADFMSFMAGFGIMPS</sequence>
<evidence type="ECO:0008006" key="2">
    <source>
        <dbReference type="Google" id="ProtNLM"/>
    </source>
</evidence>
<protein>
    <recommendedName>
        <fullName evidence="2">SnoaL-like domain-containing protein</fullName>
    </recommendedName>
</protein>